<feature type="binding site" evidence="3">
    <location>
        <position position="64"/>
    </location>
    <ligand>
        <name>a divalent metal cation</name>
        <dbReference type="ChEBI" id="CHEBI:60240"/>
        <label>2</label>
    </ligand>
</feature>
<accession>A0A5Q2Q9L7</accession>
<evidence type="ECO:0000256" key="3">
    <source>
        <dbReference type="PIRSR" id="PIRSR602678-1"/>
    </source>
</evidence>
<dbReference type="GO" id="GO:0005737">
    <property type="term" value="C:cytoplasm"/>
    <property type="evidence" value="ECO:0007669"/>
    <property type="project" value="TreeGrafter"/>
</dbReference>
<dbReference type="Gene3D" id="3.40.1390.30">
    <property type="entry name" value="NIF3 (NGG1p interacting factor 3)-like"/>
    <property type="match status" value="2"/>
</dbReference>
<name>A0A5Q2Q9L7_9GAMM</name>
<sequence length="246" mass="26473">MTPTELETQINAWLAPERFSDYAPNGLQLDSDRPVRTLVSGVTANQALIDAAVDAGADALLVHHGWFWKGESQTLTGLKGRRVRTMLEAGISLLAYHLPLDAHPQLGNNAELARLMGWRSDAPLNPEGIGNLGSCDPISGADMAAALALKLGQAPLWIDARRPIHRLGWCTGAAQSYFQSAIDQGVDAFVTGEISEPMVHLAREAGVHYFAAGHHATERYGVQALGRRLAEQCGLAHQFIEIASPV</sequence>
<dbReference type="InterPro" id="IPR036069">
    <property type="entry name" value="DUF34/NIF3_sf"/>
</dbReference>
<organism evidence="4 5">
    <name type="scientific">Litorivicinus lipolyticus</name>
    <dbReference type="NCBI Taxonomy" id="418701"/>
    <lineage>
        <taxon>Bacteria</taxon>
        <taxon>Pseudomonadati</taxon>
        <taxon>Pseudomonadota</taxon>
        <taxon>Gammaproteobacteria</taxon>
        <taxon>Oceanospirillales</taxon>
        <taxon>Litorivicinaceae</taxon>
        <taxon>Litorivicinus</taxon>
    </lineage>
</organism>
<keyword evidence="5" id="KW-1185">Reference proteome</keyword>
<evidence type="ECO:0000256" key="2">
    <source>
        <dbReference type="ARBA" id="ARBA00022723"/>
    </source>
</evidence>
<dbReference type="Proteomes" id="UP000388235">
    <property type="component" value="Chromosome"/>
</dbReference>
<dbReference type="GO" id="GO:0046872">
    <property type="term" value="F:metal ion binding"/>
    <property type="evidence" value="ECO:0007669"/>
    <property type="project" value="UniProtKB-KW"/>
</dbReference>
<feature type="binding site" evidence="3">
    <location>
        <position position="218"/>
    </location>
    <ligand>
        <name>a divalent metal cation</name>
        <dbReference type="ChEBI" id="CHEBI:60240"/>
        <label>1</label>
    </ligand>
</feature>
<reference evidence="4 5" key="1">
    <citation type="submission" date="2019-11" db="EMBL/GenBank/DDBJ databases">
        <authorList>
            <person name="Khan S.A."/>
            <person name="Jeon C.O."/>
            <person name="Chun B.H."/>
        </authorList>
    </citation>
    <scope>NUCLEOTIDE SEQUENCE [LARGE SCALE GENOMIC DNA]</scope>
    <source>
        <strain evidence="4 5">IMCC 1097</strain>
    </source>
</reference>
<dbReference type="AlphaFoldDB" id="A0A5Q2Q9L7"/>
<proteinExistence type="inferred from homology"/>
<dbReference type="OrthoDB" id="9800881at2"/>
<feature type="binding site" evidence="3">
    <location>
        <position position="63"/>
    </location>
    <ligand>
        <name>a divalent metal cation</name>
        <dbReference type="ChEBI" id="CHEBI:60240"/>
        <label>1</label>
    </ligand>
</feature>
<dbReference type="EMBL" id="CP045871">
    <property type="protein sequence ID" value="QGG80968.1"/>
    <property type="molecule type" value="Genomic_DNA"/>
</dbReference>
<dbReference type="KEGG" id="llp:GH975_10460"/>
<dbReference type="InterPro" id="IPR002678">
    <property type="entry name" value="DUF34/NIF3"/>
</dbReference>
<evidence type="ECO:0000313" key="5">
    <source>
        <dbReference type="Proteomes" id="UP000388235"/>
    </source>
</evidence>
<gene>
    <name evidence="4" type="ORF">GH975_10460</name>
</gene>
<dbReference type="Pfam" id="PF01784">
    <property type="entry name" value="DUF34_NIF3"/>
    <property type="match status" value="1"/>
</dbReference>
<keyword evidence="2 3" id="KW-0479">Metal-binding</keyword>
<dbReference type="NCBIfam" id="TIGR00486">
    <property type="entry name" value="YbgI_SA1388"/>
    <property type="match status" value="1"/>
</dbReference>
<feature type="binding site" evidence="3">
    <location>
        <position position="214"/>
    </location>
    <ligand>
        <name>a divalent metal cation</name>
        <dbReference type="ChEBI" id="CHEBI:60240"/>
        <label>1</label>
    </ligand>
</feature>
<comment type="similarity">
    <text evidence="1">Belongs to the GTP cyclohydrolase I type 2/NIF3 family.</text>
</comment>
<dbReference type="PANTHER" id="PTHR13799:SF14">
    <property type="entry name" value="GTP CYCLOHYDROLASE 1 TYPE 2 HOMOLOG"/>
    <property type="match status" value="1"/>
</dbReference>
<dbReference type="SUPFAM" id="SSF102705">
    <property type="entry name" value="NIF3 (NGG1p interacting factor 3)-like"/>
    <property type="match status" value="1"/>
</dbReference>
<evidence type="ECO:0000313" key="4">
    <source>
        <dbReference type="EMBL" id="QGG80968.1"/>
    </source>
</evidence>
<feature type="binding site" evidence="3">
    <location>
        <position position="101"/>
    </location>
    <ligand>
        <name>a divalent metal cation</name>
        <dbReference type="ChEBI" id="CHEBI:60240"/>
        <label>1</label>
    </ligand>
</feature>
<protein>
    <submittedName>
        <fullName evidence="4">Nif3-like dinuclear metal center hexameric protein</fullName>
    </submittedName>
</protein>
<evidence type="ECO:0000256" key="1">
    <source>
        <dbReference type="ARBA" id="ARBA00006964"/>
    </source>
</evidence>
<dbReference type="RefSeq" id="WP_153714471.1">
    <property type="nucleotide sequence ID" value="NZ_CP045871.1"/>
</dbReference>
<dbReference type="PANTHER" id="PTHR13799">
    <property type="entry name" value="NGG1 INTERACTING FACTOR 3"/>
    <property type="match status" value="1"/>
</dbReference>